<reference evidence="3 4" key="1">
    <citation type="submission" date="2018-05" db="EMBL/GenBank/DDBJ databases">
        <title>Genome sequencing, assembly and analysis of the novel insecticidal bacterium, Chromobacterium phragmitis.</title>
        <authorList>
            <person name="Sparks M.E."/>
            <person name="Blackburn M.B."/>
            <person name="Gundersen-Rindal D.E."/>
        </authorList>
    </citation>
    <scope>NUCLEOTIDE SEQUENCE [LARGE SCALE GENOMIC DNA]</scope>
    <source>
        <strain evidence="3">IIBBL 274-1</strain>
    </source>
</reference>
<accession>A0A344ULR3</accession>
<feature type="domain" description="CN hydrolase" evidence="2">
    <location>
        <begin position="15"/>
        <end position="261"/>
    </location>
</feature>
<protein>
    <submittedName>
        <fullName evidence="3">Carbon-nitrogen hydrolase</fullName>
    </submittedName>
</protein>
<evidence type="ECO:0000313" key="4">
    <source>
        <dbReference type="Proteomes" id="UP000252038"/>
    </source>
</evidence>
<dbReference type="PANTHER" id="PTHR43674:SF2">
    <property type="entry name" value="BETA-UREIDOPROPIONASE"/>
    <property type="match status" value="1"/>
</dbReference>
<dbReference type="Proteomes" id="UP000252038">
    <property type="component" value="Chromosome"/>
</dbReference>
<dbReference type="PROSITE" id="PS50263">
    <property type="entry name" value="CN_HYDROLASE"/>
    <property type="match status" value="1"/>
</dbReference>
<proteinExistence type="predicted"/>
<dbReference type="KEGG" id="chrb:DK843_19060"/>
<dbReference type="GO" id="GO:0033388">
    <property type="term" value="P:putrescine biosynthetic process from arginine"/>
    <property type="evidence" value="ECO:0007669"/>
    <property type="project" value="TreeGrafter"/>
</dbReference>
<dbReference type="SUPFAM" id="SSF56317">
    <property type="entry name" value="Carbon-nitrogen hydrolase"/>
    <property type="match status" value="1"/>
</dbReference>
<evidence type="ECO:0000313" key="3">
    <source>
        <dbReference type="EMBL" id="AXE36211.1"/>
    </source>
</evidence>
<organism evidence="3 4">
    <name type="scientific">Chromobacterium phragmitis</name>
    <dbReference type="NCBI Taxonomy" id="2202141"/>
    <lineage>
        <taxon>Bacteria</taxon>
        <taxon>Pseudomonadati</taxon>
        <taxon>Pseudomonadota</taxon>
        <taxon>Betaproteobacteria</taxon>
        <taxon>Neisseriales</taxon>
        <taxon>Chromobacteriaceae</taxon>
        <taxon>Chromobacterium</taxon>
    </lineage>
</organism>
<dbReference type="RefSeq" id="WP_114061923.1">
    <property type="nucleotide sequence ID" value="NZ_CP029495.1"/>
</dbReference>
<dbReference type="InterPro" id="IPR036526">
    <property type="entry name" value="C-N_Hydrolase_sf"/>
</dbReference>
<sequence length="292" mass="31784">MPQESCPVDHLSSAVSVACCQLAPVFGDISGNMRRSRDILMRAADMGAQLAVLPELANTGYAFSNRDEARGLAQSDAGECVSEWRELAAQLDLIVVAGFCEGDGDGLYNSAVLLTPDGRQARYRKAHLWDGEKRIFDLGCQPPPVVETAIGRLGVMICYDLEIPEWVRLPALEGADLLCVPVNWPVLPQHREALPIEVIKAQANAAFNRLPVAVCDRAGHERGIDWAGCSLITDADGCKLALASRQEQAGADEIVFAQIDLRASRDKHISRHNHVLSDRRPDLYGKLHGTAI</sequence>
<dbReference type="InterPro" id="IPR050345">
    <property type="entry name" value="Aliph_Amidase/BUP"/>
</dbReference>
<dbReference type="EMBL" id="CP029554">
    <property type="protein sequence ID" value="AXE36211.1"/>
    <property type="molecule type" value="Genomic_DNA"/>
</dbReference>
<dbReference type="KEGG" id="chri:DK842_13610"/>
<evidence type="ECO:0000259" key="2">
    <source>
        <dbReference type="PROSITE" id="PS50263"/>
    </source>
</evidence>
<dbReference type="PANTHER" id="PTHR43674">
    <property type="entry name" value="NITRILASE C965.09-RELATED"/>
    <property type="match status" value="1"/>
</dbReference>
<dbReference type="AlphaFoldDB" id="A0A344ULR3"/>
<keyword evidence="1 3" id="KW-0378">Hydrolase</keyword>
<gene>
    <name evidence="3" type="ORF">DK843_19060</name>
</gene>
<dbReference type="GO" id="GO:0050126">
    <property type="term" value="F:N-carbamoylputrescine amidase activity"/>
    <property type="evidence" value="ECO:0007669"/>
    <property type="project" value="TreeGrafter"/>
</dbReference>
<evidence type="ECO:0000256" key="1">
    <source>
        <dbReference type="ARBA" id="ARBA00022801"/>
    </source>
</evidence>
<dbReference type="Pfam" id="PF00795">
    <property type="entry name" value="CN_hydrolase"/>
    <property type="match status" value="1"/>
</dbReference>
<dbReference type="InterPro" id="IPR003010">
    <property type="entry name" value="C-N_Hydrolase"/>
</dbReference>
<dbReference type="OrthoDB" id="9803803at2"/>
<dbReference type="Gene3D" id="3.60.110.10">
    <property type="entry name" value="Carbon-nitrogen hydrolase"/>
    <property type="match status" value="1"/>
</dbReference>
<name>A0A344ULR3_9NEIS</name>